<feature type="transmembrane region" description="Helical" evidence="1">
    <location>
        <begin position="140"/>
        <end position="159"/>
    </location>
</feature>
<comment type="caution">
    <text evidence="2">The sequence shown here is derived from an EMBL/GenBank/DDBJ whole genome shotgun (WGS) entry which is preliminary data.</text>
</comment>
<name>A0A371RHP3_9PROT</name>
<dbReference type="OrthoDB" id="7630526at2"/>
<gene>
    <name evidence="2" type="ORF">DX908_06480</name>
</gene>
<organism evidence="2 3">
    <name type="scientific">Parvularcula marina</name>
    <dbReference type="NCBI Taxonomy" id="2292771"/>
    <lineage>
        <taxon>Bacteria</taxon>
        <taxon>Pseudomonadati</taxon>
        <taxon>Pseudomonadota</taxon>
        <taxon>Alphaproteobacteria</taxon>
        <taxon>Parvularculales</taxon>
        <taxon>Parvularculaceae</taxon>
        <taxon>Parvularcula</taxon>
    </lineage>
</organism>
<feature type="transmembrane region" description="Helical" evidence="1">
    <location>
        <begin position="39"/>
        <end position="56"/>
    </location>
</feature>
<keyword evidence="1" id="KW-1133">Transmembrane helix</keyword>
<dbReference type="RefSeq" id="WP_116391594.1">
    <property type="nucleotide sequence ID" value="NZ_QUQO01000001.1"/>
</dbReference>
<dbReference type="AlphaFoldDB" id="A0A371RHP3"/>
<evidence type="ECO:0000313" key="3">
    <source>
        <dbReference type="Proteomes" id="UP000264589"/>
    </source>
</evidence>
<feature type="transmembrane region" description="Helical" evidence="1">
    <location>
        <begin position="9"/>
        <end position="27"/>
    </location>
</feature>
<keyword evidence="1" id="KW-0472">Membrane</keyword>
<dbReference type="Proteomes" id="UP000264589">
    <property type="component" value="Unassembled WGS sequence"/>
</dbReference>
<keyword evidence="1" id="KW-0812">Transmembrane</keyword>
<sequence length="181" mass="19767">MPTRLDRGLFLAGLAIYAAGQLVITLLGWEMQNQRPVDYAHWLLIIGVALLIPYAARLPRRGIELVACPVLIAGIIAVIGMCMIDFVFWALPSGEVENEVAGILMAEPSLWAVFMKIGPNEVFMTGLLLPALAFMKTARIGTALVVVSALGILFTPQMFNAGLYSVLTIGYWLCFERLRAA</sequence>
<evidence type="ECO:0000313" key="2">
    <source>
        <dbReference type="EMBL" id="RFB04963.1"/>
    </source>
</evidence>
<accession>A0A371RHP3</accession>
<reference evidence="2 3" key="1">
    <citation type="submission" date="2018-08" db="EMBL/GenBank/DDBJ databases">
        <title>Parvularcula sp. SM1705, isolated from surface water of the South Sea China.</title>
        <authorList>
            <person name="Sun L."/>
        </authorList>
    </citation>
    <scope>NUCLEOTIDE SEQUENCE [LARGE SCALE GENOMIC DNA]</scope>
    <source>
        <strain evidence="2 3">SM1705</strain>
    </source>
</reference>
<dbReference type="InParanoid" id="A0A371RHP3"/>
<evidence type="ECO:0000256" key="1">
    <source>
        <dbReference type="SAM" id="Phobius"/>
    </source>
</evidence>
<protein>
    <submittedName>
        <fullName evidence="2">Uncharacterized protein</fullName>
    </submittedName>
</protein>
<feature type="transmembrane region" description="Helical" evidence="1">
    <location>
        <begin position="68"/>
        <end position="91"/>
    </location>
</feature>
<keyword evidence="3" id="KW-1185">Reference proteome</keyword>
<proteinExistence type="predicted"/>
<feature type="transmembrane region" description="Helical" evidence="1">
    <location>
        <begin position="111"/>
        <end position="133"/>
    </location>
</feature>
<dbReference type="EMBL" id="QUQO01000001">
    <property type="protein sequence ID" value="RFB04963.1"/>
    <property type="molecule type" value="Genomic_DNA"/>
</dbReference>